<evidence type="ECO:0000259" key="1">
    <source>
        <dbReference type="SMART" id="SM00421"/>
    </source>
</evidence>
<dbReference type="SMART" id="SM00421">
    <property type="entry name" value="HTH_LUXR"/>
    <property type="match status" value="1"/>
</dbReference>
<dbReference type="SUPFAM" id="SSF46894">
    <property type="entry name" value="C-terminal effector domain of the bipartite response regulators"/>
    <property type="match status" value="1"/>
</dbReference>
<dbReference type="GO" id="GO:0006355">
    <property type="term" value="P:regulation of DNA-templated transcription"/>
    <property type="evidence" value="ECO:0007669"/>
    <property type="project" value="InterPro"/>
</dbReference>
<keyword evidence="2" id="KW-0238">DNA-binding</keyword>
<evidence type="ECO:0000313" key="2">
    <source>
        <dbReference type="EMBL" id="SHN65440.1"/>
    </source>
</evidence>
<gene>
    <name evidence="2" type="ORF">SAMN02745193_02868</name>
</gene>
<dbReference type="InterPro" id="IPR036388">
    <property type="entry name" value="WH-like_DNA-bd_sf"/>
</dbReference>
<name>A0A1M7T3W2_9SPHN</name>
<dbReference type="Gene3D" id="1.10.10.10">
    <property type="entry name" value="Winged helix-like DNA-binding domain superfamily/Winged helix DNA-binding domain"/>
    <property type="match status" value="1"/>
</dbReference>
<dbReference type="OrthoDB" id="7855389at2"/>
<protein>
    <submittedName>
        <fullName evidence="2">DNA-binding transcriptional regulator, CsgD family</fullName>
    </submittedName>
</protein>
<dbReference type="GO" id="GO:0003677">
    <property type="term" value="F:DNA binding"/>
    <property type="evidence" value="ECO:0007669"/>
    <property type="project" value="UniProtKB-KW"/>
</dbReference>
<dbReference type="STRING" id="198312.SAMN02745193_02868"/>
<sequence>MAYLPADSRELFLPLIEGIFEIPPWHTLMHNLLVRTQAQRGLLMLKIANTMQTQEPNILHFAARQPAVNRPIDAARLSGLGLLPSEQLRPERVYGLDEMLDFSDPAQTARQREALKELGIPYGRWLRVSAGAADAWVILAREREDFSSAAGAALFTIAPLLANALQARVKLAEQQLQAQMAQSTLTKLGIGQLALDRDGRIMVADAQAEAMLPIAEDLNTRPGRHLRFAPEVLRRIEEACAAFAQGKSNAPVVVPLGGQDQLFMLLHPADSILSAPGLSPAVIATVRAPRNPEPQRANAVIKAIHGLSEREAALSACLMRGDNIVQAGANLHLTPETARNYSKRIYSKTGSKGHADLVRRLQQGLAPLA</sequence>
<dbReference type="AlphaFoldDB" id="A0A1M7T3W2"/>
<accession>A0A1M7T3W2</accession>
<evidence type="ECO:0000313" key="3">
    <source>
        <dbReference type="Proteomes" id="UP000184391"/>
    </source>
</evidence>
<dbReference type="RefSeq" id="WP_072675696.1">
    <property type="nucleotide sequence ID" value="NZ_FRDF01000024.1"/>
</dbReference>
<dbReference type="Proteomes" id="UP000184391">
    <property type="component" value="Unassembled WGS sequence"/>
</dbReference>
<proteinExistence type="predicted"/>
<dbReference type="InterPro" id="IPR016032">
    <property type="entry name" value="Sig_transdc_resp-reg_C-effctor"/>
</dbReference>
<feature type="domain" description="HTH luxR-type" evidence="1">
    <location>
        <begin position="304"/>
        <end position="361"/>
    </location>
</feature>
<dbReference type="EMBL" id="FRDF01000024">
    <property type="protein sequence ID" value="SHN65440.1"/>
    <property type="molecule type" value="Genomic_DNA"/>
</dbReference>
<organism evidence="2 3">
    <name type="scientific">Erythrobacter sanguineus</name>
    <dbReference type="NCBI Taxonomy" id="198312"/>
    <lineage>
        <taxon>Bacteria</taxon>
        <taxon>Pseudomonadati</taxon>
        <taxon>Pseudomonadota</taxon>
        <taxon>Alphaproteobacteria</taxon>
        <taxon>Sphingomonadales</taxon>
        <taxon>Erythrobacteraceae</taxon>
        <taxon>Erythrobacter/Porphyrobacter group</taxon>
        <taxon>Erythrobacter</taxon>
    </lineage>
</organism>
<keyword evidence="3" id="KW-1185">Reference proteome</keyword>
<reference evidence="3" key="1">
    <citation type="submission" date="2016-12" db="EMBL/GenBank/DDBJ databases">
        <authorList>
            <person name="Varghese N."/>
            <person name="Submissions S."/>
        </authorList>
    </citation>
    <scope>NUCLEOTIDE SEQUENCE [LARGE SCALE GENOMIC DNA]</scope>
    <source>
        <strain evidence="3">DSM 11032</strain>
    </source>
</reference>
<dbReference type="InterPro" id="IPR000792">
    <property type="entry name" value="Tscrpt_reg_LuxR_C"/>
</dbReference>